<proteinExistence type="predicted"/>
<reference evidence="3 4" key="1">
    <citation type="submission" date="2019-02" db="EMBL/GenBank/DDBJ databases">
        <title>Deep-cultivation of Planctomycetes and their phenomic and genomic characterization uncovers novel biology.</title>
        <authorList>
            <person name="Wiegand S."/>
            <person name="Jogler M."/>
            <person name="Boedeker C."/>
            <person name="Pinto D."/>
            <person name="Vollmers J."/>
            <person name="Rivas-Marin E."/>
            <person name="Kohn T."/>
            <person name="Peeters S.H."/>
            <person name="Heuer A."/>
            <person name="Rast P."/>
            <person name="Oberbeckmann S."/>
            <person name="Bunk B."/>
            <person name="Jeske O."/>
            <person name="Meyerdierks A."/>
            <person name="Storesund J.E."/>
            <person name="Kallscheuer N."/>
            <person name="Luecker S."/>
            <person name="Lage O.M."/>
            <person name="Pohl T."/>
            <person name="Merkel B.J."/>
            <person name="Hornburger P."/>
            <person name="Mueller R.-W."/>
            <person name="Bruemmer F."/>
            <person name="Labrenz M."/>
            <person name="Spormann A.M."/>
            <person name="Op den Camp H."/>
            <person name="Overmann J."/>
            <person name="Amann R."/>
            <person name="Jetten M.S.M."/>
            <person name="Mascher T."/>
            <person name="Medema M.H."/>
            <person name="Devos D.P."/>
            <person name="Kaster A.-K."/>
            <person name="Ovreas L."/>
            <person name="Rohde M."/>
            <person name="Galperin M.Y."/>
            <person name="Jogler C."/>
        </authorList>
    </citation>
    <scope>NUCLEOTIDE SEQUENCE [LARGE SCALE GENOMIC DNA]</scope>
    <source>
        <strain evidence="3 4">Poly30</strain>
    </source>
</reference>
<keyword evidence="1" id="KW-0472">Membrane</keyword>
<dbReference type="GO" id="GO:0004622">
    <property type="term" value="F:phosphatidylcholine lysophospholipase activity"/>
    <property type="evidence" value="ECO:0007669"/>
    <property type="project" value="TreeGrafter"/>
</dbReference>
<gene>
    <name evidence="3" type="ORF">Poly30_16440</name>
</gene>
<dbReference type="EMBL" id="CP036434">
    <property type="protein sequence ID" value="QDV06139.1"/>
    <property type="molecule type" value="Genomic_DNA"/>
</dbReference>
<dbReference type="RefSeq" id="WP_145196079.1">
    <property type="nucleotide sequence ID" value="NZ_CP036434.1"/>
</dbReference>
<keyword evidence="1" id="KW-0812">Transmembrane</keyword>
<dbReference type="Gene3D" id="3.40.50.1110">
    <property type="entry name" value="SGNH hydrolase"/>
    <property type="match status" value="1"/>
</dbReference>
<dbReference type="InterPro" id="IPR051532">
    <property type="entry name" value="Ester_Hydrolysis_Enzymes"/>
</dbReference>
<dbReference type="SUPFAM" id="SSF52266">
    <property type="entry name" value="SGNH hydrolase"/>
    <property type="match status" value="1"/>
</dbReference>
<dbReference type="InterPro" id="IPR013830">
    <property type="entry name" value="SGNH_hydro"/>
</dbReference>
<keyword evidence="1" id="KW-1133">Transmembrane helix</keyword>
<sequence>MRTVSPRSCHASLGRLPGARRGDSGAVLGRVLGKLFLVLIAFLALFETVPRFLEIPGLKRETLDPVYLTSLEHQKFEPHPYLILTPKPGRYGNPRKKEVSHNSAGFRGAEVPLAKPEGGLRIACIGGSSTYGTGPTKDEFAWPARLQAILSDELSPRAVDVINAGVPSFNSFESLGNLAFRVLPYRPDIVLIYLSTNDAECALWPDPTFDNRHYRLSWSTYRPSPIEPILEKSMLYLAWRKYATDYLSQRADLGYVTKVVPPGETGLALARRELPPELRSPPETGFINFQRNLVSLLAVAEAHGARPVLMTQGIFSPDPEGEHLDSGKTRRAAQGRMTEIVRTVAKERGVPLVELKPVLEAAAAAQVAETGQQTLFADSVHLSNDGTALLATTLAAELHRLGLL</sequence>
<accession>A0A518EPX3</accession>
<evidence type="ECO:0000313" key="4">
    <source>
        <dbReference type="Proteomes" id="UP000320390"/>
    </source>
</evidence>
<feature type="domain" description="SGNH hydrolase-type esterase" evidence="2">
    <location>
        <begin position="124"/>
        <end position="388"/>
    </location>
</feature>
<dbReference type="OrthoDB" id="208619at2"/>
<dbReference type="Proteomes" id="UP000320390">
    <property type="component" value="Chromosome"/>
</dbReference>
<dbReference type="PANTHER" id="PTHR30383:SF5">
    <property type="entry name" value="SGNH HYDROLASE-TYPE ESTERASE DOMAIN-CONTAINING PROTEIN"/>
    <property type="match status" value="1"/>
</dbReference>
<keyword evidence="4" id="KW-1185">Reference proteome</keyword>
<dbReference type="PANTHER" id="PTHR30383">
    <property type="entry name" value="THIOESTERASE 1/PROTEASE 1/LYSOPHOSPHOLIPASE L1"/>
    <property type="match status" value="1"/>
</dbReference>
<evidence type="ECO:0000313" key="3">
    <source>
        <dbReference type="EMBL" id="QDV06139.1"/>
    </source>
</evidence>
<dbReference type="Pfam" id="PF13472">
    <property type="entry name" value="Lipase_GDSL_2"/>
    <property type="match status" value="1"/>
</dbReference>
<dbReference type="AlphaFoldDB" id="A0A518EPX3"/>
<evidence type="ECO:0000259" key="2">
    <source>
        <dbReference type="Pfam" id="PF13472"/>
    </source>
</evidence>
<dbReference type="InterPro" id="IPR036514">
    <property type="entry name" value="SGNH_hydro_sf"/>
</dbReference>
<feature type="transmembrane region" description="Helical" evidence="1">
    <location>
        <begin position="27"/>
        <end position="46"/>
    </location>
</feature>
<protein>
    <recommendedName>
        <fullName evidence="2">SGNH hydrolase-type esterase domain-containing protein</fullName>
    </recommendedName>
</protein>
<name>A0A518EPX3_9BACT</name>
<evidence type="ECO:0000256" key="1">
    <source>
        <dbReference type="SAM" id="Phobius"/>
    </source>
</evidence>
<organism evidence="3 4">
    <name type="scientific">Saltatorellus ferox</name>
    <dbReference type="NCBI Taxonomy" id="2528018"/>
    <lineage>
        <taxon>Bacteria</taxon>
        <taxon>Pseudomonadati</taxon>
        <taxon>Planctomycetota</taxon>
        <taxon>Planctomycetia</taxon>
        <taxon>Planctomycetia incertae sedis</taxon>
        <taxon>Saltatorellus</taxon>
    </lineage>
</organism>